<dbReference type="AlphaFoldDB" id="A0A9W3BFY7"/>
<feature type="coiled-coil region" evidence="4">
    <location>
        <begin position="537"/>
        <end position="571"/>
    </location>
</feature>
<dbReference type="SUPFAM" id="SSF57997">
    <property type="entry name" value="Tropomyosin"/>
    <property type="match status" value="1"/>
</dbReference>
<feature type="coiled-coil region" evidence="4">
    <location>
        <begin position="608"/>
        <end position="681"/>
    </location>
</feature>
<dbReference type="PANTHER" id="PTHR18875">
    <property type="entry name" value="SARCOMA ANTIGEN NY-SAR-24/CYTOSKELETAL PROTEIN SOJO"/>
    <property type="match status" value="1"/>
</dbReference>
<evidence type="ECO:0000313" key="5">
    <source>
        <dbReference type="Proteomes" id="UP001165740"/>
    </source>
</evidence>
<keyword evidence="2" id="KW-0963">Cytoplasm</keyword>
<feature type="coiled-coil region" evidence="4">
    <location>
        <begin position="241"/>
        <end position="275"/>
    </location>
</feature>
<dbReference type="PANTHER" id="PTHR18875:SF8">
    <property type="entry name" value="COILED-COIL DOMAIN-CONTAINING PROTEIN 18"/>
    <property type="match status" value="1"/>
</dbReference>
<dbReference type="Gene3D" id="1.10.287.1490">
    <property type="match status" value="2"/>
</dbReference>
<dbReference type="GO" id="GO:0005737">
    <property type="term" value="C:cytoplasm"/>
    <property type="evidence" value="ECO:0007669"/>
    <property type="project" value="UniProtKB-SubCell"/>
</dbReference>
<feature type="coiled-coil region" evidence="4">
    <location>
        <begin position="344"/>
        <end position="494"/>
    </location>
</feature>
<keyword evidence="3 4" id="KW-0175">Coiled coil</keyword>
<protein>
    <submittedName>
        <fullName evidence="6">Coiled-coil domain-containing protein 18-like isoform X1</fullName>
    </submittedName>
</protein>
<accession>A0A9W3BFY7</accession>
<dbReference type="OMA" id="HNERNIA"/>
<dbReference type="Proteomes" id="UP001165740">
    <property type="component" value="Chromosome 9"/>
</dbReference>
<reference evidence="6" key="1">
    <citation type="submission" date="2025-08" db="UniProtKB">
        <authorList>
            <consortium name="RefSeq"/>
        </authorList>
    </citation>
    <scope>IDENTIFICATION</scope>
</reference>
<proteinExistence type="predicted"/>
<comment type="subcellular location">
    <subcellularLocation>
        <location evidence="1">Cytoplasm</location>
    </subcellularLocation>
</comment>
<evidence type="ECO:0000256" key="4">
    <source>
        <dbReference type="SAM" id="Coils"/>
    </source>
</evidence>
<sequence length="757" mass="89469">MSFEHNERNIAQIQYEKKIHCLCQQLQEFQKQVENLQDELERNRSRLVTSCREQDDLKRQMSQKDDAISCYESKIEDLTFEMKERDKNSQKTIECLQQKVCSYHDQLQEKEAALFMCRNEVKTHIACMEEIKADFNNELQQRDIITKQMKEDLRRVYEDLKCRSDESCVLERTIVDFKSRLHQCCCQLKEADSRVACLQEKIQLLECQHSKERQCAQDELMESERKYSNCCNDLCACQNEIRKMKRCLQDKDEEIQALTSERNCMARELQNAKQEECILQDRISCLENDNKEICRLLQQKVKCIKELECQLCIKEQEQEQCQCCIEELNSKIRALNTSTSGFDVLGEKEDKADLSQQLKQCKEKCKKLEQEVEDLKKKLEWAVQEMENMAKEIKRLNCELDCARREICEKESMIGDLERTIEHAEHDMECRMKRVDEQLQKYEREIKEKTHMIADCEEKCCRYQHALCDKEHELENTEQKLARCNCELSNLCCKTKELEEARNCIQNRFNEMRVQYSELCEEYKITREQLQCQTVECSDAKRDLACAQREVEKLRRELDDVKMCLQEKEGQIFRLNEDKTCLASKVSSLQCRLEGETTQMTQQMADLKYHMEKENEQLRNCLIELEENNATLTQKNNALQRQLCQIEKCYYQKVETLSRENEMLQTKAADKEDQLQAAKDCITLKDSEIMRLKLRMCNIDRCNNMTSECCVPMPGSHALTCETGVKCRRRSASCCINSQSNNCNKWSVSTNEPEDKD</sequence>
<name>A0A9W3BFY7_BIOGL</name>
<dbReference type="OrthoDB" id="304163at2759"/>
<evidence type="ECO:0000256" key="2">
    <source>
        <dbReference type="ARBA" id="ARBA00022490"/>
    </source>
</evidence>
<feature type="coiled-coil region" evidence="4">
    <location>
        <begin position="19"/>
        <end position="46"/>
    </location>
</feature>
<evidence type="ECO:0000256" key="3">
    <source>
        <dbReference type="ARBA" id="ARBA00023054"/>
    </source>
</evidence>
<gene>
    <name evidence="6" type="primary">LOC106053471</name>
</gene>
<evidence type="ECO:0000313" key="6">
    <source>
        <dbReference type="RefSeq" id="XP_055898356.1"/>
    </source>
</evidence>
<evidence type="ECO:0000256" key="1">
    <source>
        <dbReference type="ARBA" id="ARBA00004496"/>
    </source>
</evidence>
<organism evidence="5 6">
    <name type="scientific">Biomphalaria glabrata</name>
    <name type="common">Bloodfluke planorb</name>
    <name type="synonym">Freshwater snail</name>
    <dbReference type="NCBI Taxonomy" id="6526"/>
    <lineage>
        <taxon>Eukaryota</taxon>
        <taxon>Metazoa</taxon>
        <taxon>Spiralia</taxon>
        <taxon>Lophotrochozoa</taxon>
        <taxon>Mollusca</taxon>
        <taxon>Gastropoda</taxon>
        <taxon>Heterobranchia</taxon>
        <taxon>Euthyneura</taxon>
        <taxon>Panpulmonata</taxon>
        <taxon>Hygrophila</taxon>
        <taxon>Lymnaeoidea</taxon>
        <taxon>Planorbidae</taxon>
        <taxon>Biomphalaria</taxon>
    </lineage>
</organism>
<dbReference type="GeneID" id="106053471"/>
<keyword evidence="5" id="KW-1185">Reference proteome</keyword>
<dbReference type="RefSeq" id="XP_055898356.1">
    <property type="nucleotide sequence ID" value="XM_056042381.1"/>
</dbReference>